<feature type="transmembrane region" description="Helical" evidence="7">
    <location>
        <begin position="350"/>
        <end position="370"/>
    </location>
</feature>
<protein>
    <recommendedName>
        <fullName evidence="11">Ileal sodium/bile acid cotransporter</fullName>
    </recommendedName>
</protein>
<dbReference type="Proteomes" id="UP001152799">
    <property type="component" value="Chromosome 8"/>
</dbReference>
<keyword evidence="10" id="KW-1185">Reference proteome</keyword>
<dbReference type="GO" id="GO:0015293">
    <property type="term" value="F:symporter activity"/>
    <property type="evidence" value="ECO:0007669"/>
    <property type="project" value="UniProtKB-KW"/>
</dbReference>
<feature type="chain" id="PRO_5040213564" description="Ileal sodium/bile acid cotransporter" evidence="8">
    <location>
        <begin position="23"/>
        <end position="407"/>
    </location>
</feature>
<keyword evidence="3 7" id="KW-0812">Transmembrane</keyword>
<dbReference type="PANTHER" id="PTHR10361:SF28">
    <property type="entry name" value="P3 PROTEIN-RELATED"/>
    <property type="match status" value="1"/>
</dbReference>
<keyword evidence="8" id="KW-0732">Signal</keyword>
<evidence type="ECO:0000256" key="6">
    <source>
        <dbReference type="ARBA" id="ARBA00023136"/>
    </source>
</evidence>
<reference evidence="9" key="1">
    <citation type="submission" date="2022-01" db="EMBL/GenBank/DDBJ databases">
        <authorList>
            <person name="King R."/>
        </authorList>
    </citation>
    <scope>NUCLEOTIDE SEQUENCE</scope>
</reference>
<dbReference type="InterPro" id="IPR004710">
    <property type="entry name" value="Bilac:Na_transpt"/>
</dbReference>
<comment type="similarity">
    <text evidence="2">Belongs to the bile acid:sodium symporter (BASS) (TC 2.A.28) family.</text>
</comment>
<feature type="transmembrane region" description="Helical" evidence="7">
    <location>
        <begin position="218"/>
        <end position="238"/>
    </location>
</feature>
<feature type="signal peptide" evidence="8">
    <location>
        <begin position="1"/>
        <end position="22"/>
    </location>
</feature>
<evidence type="ECO:0000256" key="8">
    <source>
        <dbReference type="SAM" id="SignalP"/>
    </source>
</evidence>
<feature type="transmembrane region" description="Helical" evidence="7">
    <location>
        <begin position="157"/>
        <end position="183"/>
    </location>
</feature>
<evidence type="ECO:0000256" key="7">
    <source>
        <dbReference type="SAM" id="Phobius"/>
    </source>
</evidence>
<evidence type="ECO:0000256" key="5">
    <source>
        <dbReference type="ARBA" id="ARBA00022989"/>
    </source>
</evidence>
<dbReference type="OrthoDB" id="203097at2759"/>
<evidence type="ECO:0000256" key="2">
    <source>
        <dbReference type="ARBA" id="ARBA00006528"/>
    </source>
</evidence>
<dbReference type="Gene3D" id="1.20.1530.20">
    <property type="match status" value="1"/>
</dbReference>
<name>A0A9N9QIT2_9CUCU</name>
<dbReference type="InterPro" id="IPR002657">
    <property type="entry name" value="BilAc:Na_symport/Acr3"/>
</dbReference>
<accession>A0A9N9QIT2</accession>
<sequence length="407" mass="45148">MTSALMILKSLLVLLLFCNVDGDTRIDFRPKNVTVYMGDTVNVSYTVLGIGNGTSCYLYSNDPHIADLKFSQTINSVNQTGVFILEGNFLGDTFISCRDPISNDRSSESQMYVRCLRPERVIDTIFTASTVVLVTIIYVNFGCAVEWGELRKLLKRPIGPIIAFSGQFILMPLVTFGLGFVLFPNDPAMRLGMFFVGVSPGGGASNIWTAILDGNIDLSILMSTVSTLAAFGMMPLWLFTLGGTIFADANTEVPYFQISTYVMGLIFPLTLGYLIQRYLKKFGSFLKRILKGFSSILILFIIVFAIVTNLYLFELFSWQIFVAGMVIPWMGYLAGYTVAKLLKQPYPDALAIAIEIGILNTGIPIFLLRFALDPLNADLTTVIPVSVAIMTPLPLMVFFVFRKIKQR</sequence>
<feature type="transmembrane region" description="Helical" evidence="7">
    <location>
        <begin position="318"/>
        <end position="338"/>
    </location>
</feature>
<comment type="subcellular location">
    <subcellularLocation>
        <location evidence="1">Membrane</location>
        <topology evidence="1">Multi-pass membrane protein</topology>
    </subcellularLocation>
</comment>
<gene>
    <name evidence="9" type="ORF">CEUTPL_LOCUS12690</name>
</gene>
<keyword evidence="5 7" id="KW-1133">Transmembrane helix</keyword>
<evidence type="ECO:0000256" key="4">
    <source>
        <dbReference type="ARBA" id="ARBA00022847"/>
    </source>
</evidence>
<feature type="transmembrane region" description="Helical" evidence="7">
    <location>
        <begin position="296"/>
        <end position="312"/>
    </location>
</feature>
<dbReference type="Pfam" id="PF01758">
    <property type="entry name" value="SBF"/>
    <property type="match status" value="1"/>
</dbReference>
<dbReference type="GO" id="GO:0016020">
    <property type="term" value="C:membrane"/>
    <property type="evidence" value="ECO:0007669"/>
    <property type="project" value="UniProtKB-SubCell"/>
</dbReference>
<organism evidence="9 10">
    <name type="scientific">Ceutorhynchus assimilis</name>
    <name type="common">cabbage seed weevil</name>
    <dbReference type="NCBI Taxonomy" id="467358"/>
    <lineage>
        <taxon>Eukaryota</taxon>
        <taxon>Metazoa</taxon>
        <taxon>Ecdysozoa</taxon>
        <taxon>Arthropoda</taxon>
        <taxon>Hexapoda</taxon>
        <taxon>Insecta</taxon>
        <taxon>Pterygota</taxon>
        <taxon>Neoptera</taxon>
        <taxon>Endopterygota</taxon>
        <taxon>Coleoptera</taxon>
        <taxon>Polyphaga</taxon>
        <taxon>Cucujiformia</taxon>
        <taxon>Curculionidae</taxon>
        <taxon>Ceutorhynchinae</taxon>
        <taxon>Ceutorhynchus</taxon>
    </lineage>
</organism>
<feature type="transmembrane region" description="Helical" evidence="7">
    <location>
        <begin position="382"/>
        <end position="401"/>
    </location>
</feature>
<keyword evidence="6 7" id="KW-0472">Membrane</keyword>
<evidence type="ECO:0000313" key="10">
    <source>
        <dbReference type="Proteomes" id="UP001152799"/>
    </source>
</evidence>
<evidence type="ECO:0000256" key="1">
    <source>
        <dbReference type="ARBA" id="ARBA00004141"/>
    </source>
</evidence>
<evidence type="ECO:0008006" key="11">
    <source>
        <dbReference type="Google" id="ProtNLM"/>
    </source>
</evidence>
<proteinExistence type="inferred from homology"/>
<dbReference type="EMBL" id="OU892284">
    <property type="protein sequence ID" value="CAG9772272.1"/>
    <property type="molecule type" value="Genomic_DNA"/>
</dbReference>
<keyword evidence="4" id="KW-0813">Transport</keyword>
<dbReference type="InterPro" id="IPR038770">
    <property type="entry name" value="Na+/solute_symporter_sf"/>
</dbReference>
<feature type="transmembrane region" description="Helical" evidence="7">
    <location>
        <begin position="125"/>
        <end position="145"/>
    </location>
</feature>
<feature type="transmembrane region" description="Helical" evidence="7">
    <location>
        <begin position="189"/>
        <end position="211"/>
    </location>
</feature>
<dbReference type="AlphaFoldDB" id="A0A9N9QIT2"/>
<dbReference type="PANTHER" id="PTHR10361">
    <property type="entry name" value="SODIUM-BILE ACID COTRANSPORTER"/>
    <property type="match status" value="1"/>
</dbReference>
<evidence type="ECO:0000256" key="3">
    <source>
        <dbReference type="ARBA" id="ARBA00022692"/>
    </source>
</evidence>
<keyword evidence="4" id="KW-0769">Symport</keyword>
<feature type="transmembrane region" description="Helical" evidence="7">
    <location>
        <begin position="258"/>
        <end position="275"/>
    </location>
</feature>
<evidence type="ECO:0000313" key="9">
    <source>
        <dbReference type="EMBL" id="CAG9772272.1"/>
    </source>
</evidence>